<reference evidence="3" key="1">
    <citation type="journal article" date="2013" name="Environ. Microbiol.">
        <title>Seasonally variable intestinal metagenomes of the red palm weevil (Rhynchophorus ferrugineus).</title>
        <authorList>
            <person name="Jia S."/>
            <person name="Zhang X."/>
            <person name="Zhang G."/>
            <person name="Yin A."/>
            <person name="Zhang S."/>
            <person name="Li F."/>
            <person name="Wang L."/>
            <person name="Zhao D."/>
            <person name="Yun Q."/>
            <person name="Tala"/>
            <person name="Wang J."/>
            <person name="Sun G."/>
            <person name="Baabdullah M."/>
            <person name="Yu X."/>
            <person name="Hu S."/>
            <person name="Al-Mssallem I.S."/>
            <person name="Yu J."/>
        </authorList>
    </citation>
    <scope>NUCLEOTIDE SEQUENCE</scope>
</reference>
<protein>
    <submittedName>
        <fullName evidence="3">CAZy families GT14 protein</fullName>
    </submittedName>
</protein>
<name>A0A060CCV9_9RHOB</name>
<dbReference type="AlphaFoldDB" id="A0A060CCV9"/>
<organism evidence="3">
    <name type="scientific">uncultured Rhodobacter sp</name>
    <dbReference type="NCBI Taxonomy" id="204728"/>
    <lineage>
        <taxon>Bacteria</taxon>
        <taxon>Pseudomonadati</taxon>
        <taxon>Pseudomonadota</taxon>
        <taxon>Alphaproteobacteria</taxon>
        <taxon>Rhodobacterales</taxon>
        <taxon>Rhodobacter group</taxon>
        <taxon>Rhodobacter</taxon>
        <taxon>environmental samples</taxon>
    </lineage>
</organism>
<evidence type="ECO:0000313" key="3">
    <source>
        <dbReference type="EMBL" id="AIA92787.1"/>
    </source>
</evidence>
<dbReference type="Pfam" id="PF19349">
    <property type="entry name" value="DUF5927"/>
    <property type="match status" value="1"/>
</dbReference>
<dbReference type="EMBL" id="KF125459">
    <property type="protein sequence ID" value="AIA92787.1"/>
    <property type="molecule type" value="Genomic_DNA"/>
</dbReference>
<accession>A0A060CCV9</accession>
<proteinExistence type="predicted"/>
<feature type="region of interest" description="Disordered" evidence="1">
    <location>
        <begin position="65"/>
        <end position="85"/>
    </location>
</feature>
<dbReference type="InterPro" id="IPR045971">
    <property type="entry name" value="DUF5927"/>
</dbReference>
<evidence type="ECO:0000259" key="2">
    <source>
        <dbReference type="Pfam" id="PF19349"/>
    </source>
</evidence>
<feature type="domain" description="DUF5927" evidence="2">
    <location>
        <begin position="4"/>
        <end position="80"/>
    </location>
</feature>
<evidence type="ECO:0000256" key="1">
    <source>
        <dbReference type="SAM" id="MobiDB-lite"/>
    </source>
</evidence>
<sequence>MGEGQVRVWTLAEALADPKSVLDAVMKGLDPTQPKIAAGGMPAFADISSVGSFLEELRNRGMQPKLAGDIPVAPASAAPERTDGT</sequence>